<dbReference type="AlphaFoldDB" id="A0AAV7IMI0"/>
<accession>A0AAV7IMI0</accession>
<evidence type="ECO:0000313" key="2">
    <source>
        <dbReference type="Proteomes" id="UP000826195"/>
    </source>
</evidence>
<evidence type="ECO:0000313" key="1">
    <source>
        <dbReference type="EMBL" id="KAH0552462.1"/>
    </source>
</evidence>
<dbReference type="Proteomes" id="UP000826195">
    <property type="component" value="Unassembled WGS sequence"/>
</dbReference>
<evidence type="ECO:0008006" key="3">
    <source>
        <dbReference type="Google" id="ProtNLM"/>
    </source>
</evidence>
<proteinExistence type="predicted"/>
<protein>
    <recommendedName>
        <fullName evidence="3">Endonuclease/exonuclease/phosphatase domain-containing protein</fullName>
    </recommendedName>
</protein>
<comment type="caution">
    <text evidence="1">The sequence shown here is derived from an EMBL/GenBank/DDBJ whole genome shotgun (WGS) entry which is preliminary data.</text>
</comment>
<dbReference type="EMBL" id="JAHXZJ010001492">
    <property type="protein sequence ID" value="KAH0552462.1"/>
    <property type="molecule type" value="Genomic_DNA"/>
</dbReference>
<sequence>MLNRWEEKNSITHKCTLYNPNRPTYTTAGSYLDHCLADTRIEIKELSSNELLKTLPYDSDHNAIYFTIDTNEIFMGLTSSPPPTIRYNYKRTNWRKFAEDLLDNHNNRIPLDRNLTISEIDSHILNLEEEITTSISKIVPKVVADTKKEKFRATNQEEKN</sequence>
<organism evidence="1 2">
    <name type="scientific">Cotesia glomerata</name>
    <name type="common">Lepidopteran parasitic wasp</name>
    <name type="synonym">Apanteles glomeratus</name>
    <dbReference type="NCBI Taxonomy" id="32391"/>
    <lineage>
        <taxon>Eukaryota</taxon>
        <taxon>Metazoa</taxon>
        <taxon>Ecdysozoa</taxon>
        <taxon>Arthropoda</taxon>
        <taxon>Hexapoda</taxon>
        <taxon>Insecta</taxon>
        <taxon>Pterygota</taxon>
        <taxon>Neoptera</taxon>
        <taxon>Endopterygota</taxon>
        <taxon>Hymenoptera</taxon>
        <taxon>Apocrita</taxon>
        <taxon>Ichneumonoidea</taxon>
        <taxon>Braconidae</taxon>
        <taxon>Microgastrinae</taxon>
        <taxon>Cotesia</taxon>
    </lineage>
</organism>
<name>A0AAV7IMI0_COTGL</name>
<keyword evidence="2" id="KW-1185">Reference proteome</keyword>
<reference evidence="1 2" key="1">
    <citation type="journal article" date="2021" name="J. Hered.">
        <title>A chromosome-level genome assembly of the parasitoid wasp, Cotesia glomerata (Hymenoptera: Braconidae).</title>
        <authorList>
            <person name="Pinto B.J."/>
            <person name="Weis J.J."/>
            <person name="Gamble T."/>
            <person name="Ode P.J."/>
            <person name="Paul R."/>
            <person name="Zaspel J.M."/>
        </authorList>
    </citation>
    <scope>NUCLEOTIDE SEQUENCE [LARGE SCALE GENOMIC DNA]</scope>
    <source>
        <strain evidence="1">CgM1</strain>
    </source>
</reference>
<gene>
    <name evidence="1" type="ORF">KQX54_010393</name>
</gene>